<feature type="region of interest" description="Disordered" evidence="1">
    <location>
        <begin position="117"/>
        <end position="164"/>
    </location>
</feature>
<evidence type="ECO:0000313" key="3">
    <source>
        <dbReference type="Proteomes" id="UP000463951"/>
    </source>
</evidence>
<organism evidence="2 3">
    <name type="scientific">Streptomyces antimycoticus</name>
    <dbReference type="NCBI Taxonomy" id="68175"/>
    <lineage>
        <taxon>Bacteria</taxon>
        <taxon>Bacillati</taxon>
        <taxon>Actinomycetota</taxon>
        <taxon>Actinomycetes</taxon>
        <taxon>Kitasatosporales</taxon>
        <taxon>Streptomycetaceae</taxon>
        <taxon>Streptomyces</taxon>
        <taxon>Streptomyces violaceusniger group</taxon>
    </lineage>
</organism>
<dbReference type="InterPro" id="IPR017850">
    <property type="entry name" value="Alkaline_phosphatase_core_sf"/>
</dbReference>
<feature type="compositionally biased region" description="Basic and acidic residues" evidence="1">
    <location>
        <begin position="139"/>
        <end position="158"/>
    </location>
</feature>
<evidence type="ECO:0000313" key="2">
    <source>
        <dbReference type="EMBL" id="BBJ37533.1"/>
    </source>
</evidence>
<protein>
    <submittedName>
        <fullName evidence="2">Uncharacterized protein</fullName>
    </submittedName>
</protein>
<evidence type="ECO:0000256" key="1">
    <source>
        <dbReference type="SAM" id="MobiDB-lite"/>
    </source>
</evidence>
<dbReference type="AlphaFoldDB" id="A0A499UAF0"/>
<accession>A0A499UAF0</accession>
<dbReference type="Proteomes" id="UP000463951">
    <property type="component" value="Chromosome"/>
</dbReference>
<dbReference type="SUPFAM" id="SSF53649">
    <property type="entry name" value="Alkaline phosphatase-like"/>
    <property type="match status" value="1"/>
</dbReference>
<proteinExistence type="predicted"/>
<gene>
    <name evidence="2" type="ORF">SSPO_002510</name>
</gene>
<sequence>MGALSRAGPGSLRATRRKRPGWTATLLEVAGACPDPAFPRDGVSLAGYLLRGKNVSQRGLFWRQEIQHVLRRGKWKYLRAANAGIPVDDNKDVLFVLEQDPGEGADRATHEPELRAGLKGAGKKADASLLPYPAAQRPSMREPRGLHADRRPDRDRPGQHGLTQATAQALWAIDPAEAPPSISS</sequence>
<reference evidence="2 3" key="1">
    <citation type="journal article" date="2020" name="Int. J. Syst. Evol. Microbiol.">
        <title>Reclassification of Streptomyces castelarensis and Streptomyces sporoclivatus as later heterotypic synonyms of Streptomyces antimycoticus.</title>
        <authorList>
            <person name="Komaki H."/>
            <person name="Tamura T."/>
        </authorList>
    </citation>
    <scope>NUCLEOTIDE SEQUENCE [LARGE SCALE GENOMIC DNA]</scope>
    <source>
        <strain evidence="2 3">NBRC 100767</strain>
    </source>
</reference>
<dbReference type="EMBL" id="AP019620">
    <property type="protein sequence ID" value="BBJ37533.1"/>
    <property type="molecule type" value="Genomic_DNA"/>
</dbReference>
<name>A0A499UAF0_9ACTN</name>
<dbReference type="Gene3D" id="3.40.720.10">
    <property type="entry name" value="Alkaline Phosphatase, subunit A"/>
    <property type="match status" value="1"/>
</dbReference>